<evidence type="ECO:0000259" key="2">
    <source>
        <dbReference type="Pfam" id="PF13524"/>
    </source>
</evidence>
<dbReference type="HOGENOM" id="CLU_048101_0_0_0"/>
<dbReference type="Gene3D" id="3.40.50.2000">
    <property type="entry name" value="Glycogen Phosphorylase B"/>
    <property type="match status" value="2"/>
</dbReference>
<sequence length="432" mass="46938">MKNRLNIAFFGSSLVSAFWNGAATYYRGIIRALADRGHRVTFYEPDAYERQQHRDIADPDWARVVVYRGDSHVAALHALEQARDADLIVKASGVGVFDELLEAAVLELKTAHNLVAFWDVDAPATLDRVTINLHDAFRPLIRRYDLILTYGGGDPVVTAYEALGARLCVPIYNALDPHTHFPVPPDPRFTSDLAFLGNRLPDREARVEEFFLRAAELLPERRFLLGGSGWPDRPLPANVTYAGHVYTADHNAFNVTPTAVLNINRASMARYGFSPPTRVFEAAGAGACLITDAWTGLELFLEPGREVLVANDGSEVAEHVRTLDRARAEHIGAAARQRVLAEHTYAHRVAQLESVLGHAQAESRRRAIEAPPPLAPAGLEPAVGDAAVKAPSLAEPDAPAHARTATFSAAGTLRATGPSPLVAQMEPAVPEG</sequence>
<keyword evidence="4" id="KW-1185">Reference proteome</keyword>
<proteinExistence type="predicted"/>
<dbReference type="KEGG" id="ote:Oter_1139"/>
<gene>
    <name evidence="3" type="ordered locus">Oter_1139</name>
</gene>
<dbReference type="AlphaFoldDB" id="B1ZNJ3"/>
<evidence type="ECO:0000313" key="3">
    <source>
        <dbReference type="EMBL" id="ACB74427.1"/>
    </source>
</evidence>
<dbReference type="EMBL" id="CP001032">
    <property type="protein sequence ID" value="ACB74427.1"/>
    <property type="molecule type" value="Genomic_DNA"/>
</dbReference>
<dbReference type="eggNOG" id="COG4641">
    <property type="taxonomic scope" value="Bacteria"/>
</dbReference>
<dbReference type="Proteomes" id="UP000007013">
    <property type="component" value="Chromosome"/>
</dbReference>
<dbReference type="STRING" id="452637.Oter_1139"/>
<accession>B1ZNJ3</accession>
<dbReference type="OrthoDB" id="9813806at2"/>
<dbReference type="InterPro" id="IPR055259">
    <property type="entry name" value="YkvP/CgeB_Glyco_trans-like"/>
</dbReference>
<evidence type="ECO:0000313" key="4">
    <source>
        <dbReference type="Proteomes" id="UP000007013"/>
    </source>
</evidence>
<protein>
    <recommendedName>
        <fullName evidence="2">Spore protein YkvP/CgeB glycosyl transferase-like domain-containing protein</fullName>
    </recommendedName>
</protein>
<feature type="domain" description="Spore protein YkvP/CgeB glycosyl transferase-like" evidence="2">
    <location>
        <begin position="209"/>
        <end position="353"/>
    </location>
</feature>
<evidence type="ECO:0000256" key="1">
    <source>
        <dbReference type="SAM" id="MobiDB-lite"/>
    </source>
</evidence>
<dbReference type="RefSeq" id="WP_012373965.1">
    <property type="nucleotide sequence ID" value="NC_010571.1"/>
</dbReference>
<dbReference type="Pfam" id="PF13524">
    <property type="entry name" value="Glyco_trans_1_2"/>
    <property type="match status" value="1"/>
</dbReference>
<dbReference type="SUPFAM" id="SSF53756">
    <property type="entry name" value="UDP-Glycosyltransferase/glycogen phosphorylase"/>
    <property type="match status" value="1"/>
</dbReference>
<organism evidence="3 4">
    <name type="scientific">Opitutus terrae (strain DSM 11246 / JCM 15787 / PB90-1)</name>
    <dbReference type="NCBI Taxonomy" id="452637"/>
    <lineage>
        <taxon>Bacteria</taxon>
        <taxon>Pseudomonadati</taxon>
        <taxon>Verrucomicrobiota</taxon>
        <taxon>Opitutia</taxon>
        <taxon>Opitutales</taxon>
        <taxon>Opitutaceae</taxon>
        <taxon>Opitutus</taxon>
    </lineage>
</organism>
<reference evidence="3 4" key="1">
    <citation type="journal article" date="2011" name="J. Bacteriol.">
        <title>Genome sequence of the verrucomicrobium Opitutus terrae PB90-1, an abundant inhabitant of rice paddy soil ecosystems.</title>
        <authorList>
            <person name="van Passel M.W."/>
            <person name="Kant R."/>
            <person name="Palva A."/>
            <person name="Copeland A."/>
            <person name="Lucas S."/>
            <person name="Lapidus A."/>
            <person name="Glavina del Rio T."/>
            <person name="Pitluck S."/>
            <person name="Goltsman E."/>
            <person name="Clum A."/>
            <person name="Sun H."/>
            <person name="Schmutz J."/>
            <person name="Larimer F.W."/>
            <person name="Land M.L."/>
            <person name="Hauser L."/>
            <person name="Kyrpides N."/>
            <person name="Mikhailova N."/>
            <person name="Richardson P.P."/>
            <person name="Janssen P.H."/>
            <person name="de Vos W.M."/>
            <person name="Smidt H."/>
        </authorList>
    </citation>
    <scope>NUCLEOTIDE SEQUENCE [LARGE SCALE GENOMIC DNA]</scope>
    <source>
        <strain evidence="4">DSM 11246 / JCM 15787 / PB90-1</strain>
    </source>
</reference>
<name>B1ZNJ3_OPITP</name>
<feature type="region of interest" description="Disordered" evidence="1">
    <location>
        <begin position="409"/>
        <end position="432"/>
    </location>
</feature>